<dbReference type="GO" id="GO:0005829">
    <property type="term" value="C:cytosol"/>
    <property type="evidence" value="ECO:0007669"/>
    <property type="project" value="TreeGrafter"/>
</dbReference>
<comment type="caution">
    <text evidence="1">The sequence shown here is derived from an EMBL/GenBank/DDBJ whole genome shotgun (WGS) entry which is preliminary data.</text>
</comment>
<dbReference type="AlphaFoldDB" id="A0A3S3PA75"/>
<gene>
    <name evidence="1" type="ORF">CKAN_02632500</name>
</gene>
<keyword evidence="2" id="KW-1185">Reference proteome</keyword>
<evidence type="ECO:0000313" key="1">
    <source>
        <dbReference type="EMBL" id="RWR96920.1"/>
    </source>
</evidence>
<sequence>MRKEISFCKKVGIPVLGVVENIIGLRQSIVDFGFMKMTLDGDENDAIEWAVNYIKAYAPGLLSLVACSEVFDSGGGRAKKMCMDMQVPFLDKVRMDPQLCKAAEEGHSYFADQKCSPSAPALRRIIDKLFSTLPFQEPQ</sequence>
<reference evidence="1 2" key="1">
    <citation type="journal article" date="2019" name="Nat. Plants">
        <title>Stout camphor tree genome fills gaps in understanding of flowering plant genome evolution.</title>
        <authorList>
            <person name="Chaw S.M."/>
            <person name="Liu Y.C."/>
            <person name="Wu Y.W."/>
            <person name="Wang H.Y."/>
            <person name="Lin C.I."/>
            <person name="Wu C.S."/>
            <person name="Ke H.M."/>
            <person name="Chang L.Y."/>
            <person name="Hsu C.Y."/>
            <person name="Yang H.T."/>
            <person name="Sudianto E."/>
            <person name="Hsu M.H."/>
            <person name="Wu K.P."/>
            <person name="Wang L.N."/>
            <person name="Leebens-Mack J.H."/>
            <person name="Tsai I.J."/>
        </authorList>
    </citation>
    <scope>NUCLEOTIDE SEQUENCE [LARGE SCALE GENOMIC DNA]</scope>
    <source>
        <strain evidence="2">cv. Chaw 1501</strain>
        <tissue evidence="1">Young leaves</tissue>
    </source>
</reference>
<dbReference type="InterPro" id="IPR019591">
    <property type="entry name" value="Mrp/NBP35_ATP-bd"/>
</dbReference>
<protein>
    <submittedName>
        <fullName evidence="1">Cytosolic Fe-S cluster assembly factor NBP35-like protein</fullName>
    </submittedName>
</protein>
<evidence type="ECO:0000313" key="2">
    <source>
        <dbReference type="Proteomes" id="UP000283530"/>
    </source>
</evidence>
<dbReference type="GO" id="GO:0005524">
    <property type="term" value="F:ATP binding"/>
    <property type="evidence" value="ECO:0007669"/>
    <property type="project" value="InterPro"/>
</dbReference>
<proteinExistence type="predicted"/>
<dbReference type="GO" id="GO:0051536">
    <property type="term" value="F:iron-sulfur cluster binding"/>
    <property type="evidence" value="ECO:0007669"/>
    <property type="project" value="InterPro"/>
</dbReference>
<dbReference type="EMBL" id="QPKB01000012">
    <property type="protein sequence ID" value="RWR96920.1"/>
    <property type="molecule type" value="Genomic_DNA"/>
</dbReference>
<dbReference type="GO" id="GO:0016226">
    <property type="term" value="P:iron-sulfur cluster assembly"/>
    <property type="evidence" value="ECO:0007669"/>
    <property type="project" value="InterPro"/>
</dbReference>
<name>A0A3S3PA75_9MAGN</name>
<dbReference type="Proteomes" id="UP000283530">
    <property type="component" value="Unassembled WGS sequence"/>
</dbReference>
<organism evidence="1 2">
    <name type="scientific">Cinnamomum micranthum f. kanehirae</name>
    <dbReference type="NCBI Taxonomy" id="337451"/>
    <lineage>
        <taxon>Eukaryota</taxon>
        <taxon>Viridiplantae</taxon>
        <taxon>Streptophyta</taxon>
        <taxon>Embryophyta</taxon>
        <taxon>Tracheophyta</taxon>
        <taxon>Spermatophyta</taxon>
        <taxon>Magnoliopsida</taxon>
        <taxon>Magnoliidae</taxon>
        <taxon>Laurales</taxon>
        <taxon>Lauraceae</taxon>
        <taxon>Cinnamomum</taxon>
    </lineage>
</organism>
<dbReference type="STRING" id="337451.A0A3S3PA75"/>
<dbReference type="GO" id="GO:0140663">
    <property type="term" value="F:ATP-dependent FeS chaperone activity"/>
    <property type="evidence" value="ECO:0007669"/>
    <property type="project" value="InterPro"/>
</dbReference>
<accession>A0A3S3PA75</accession>
<dbReference type="OrthoDB" id="1741334at2759"/>
<dbReference type="PANTHER" id="PTHR23264:SF19">
    <property type="entry name" value="CYTOSOLIC FE-S CLUSTER ASSEMBLY FACTOR NUBP2"/>
    <property type="match status" value="1"/>
</dbReference>
<dbReference type="PANTHER" id="PTHR23264">
    <property type="entry name" value="NUCLEOTIDE-BINDING PROTEIN NBP35 YEAST -RELATED"/>
    <property type="match status" value="1"/>
</dbReference>
<dbReference type="InterPro" id="IPR027417">
    <property type="entry name" value="P-loop_NTPase"/>
</dbReference>
<dbReference type="Gene3D" id="3.40.50.300">
    <property type="entry name" value="P-loop containing nucleotide triphosphate hydrolases"/>
    <property type="match status" value="1"/>
</dbReference>